<dbReference type="InterPro" id="IPR036425">
    <property type="entry name" value="MoaB/Mog-like_dom_sf"/>
</dbReference>
<feature type="non-terminal residue" evidence="1">
    <location>
        <position position="1"/>
    </location>
</feature>
<dbReference type="PANTHER" id="PTHR43232:SF2">
    <property type="entry name" value="MOLYBDENUM COFACTOR BIOSYNTHESIS PROTEIN B"/>
    <property type="match status" value="1"/>
</dbReference>
<protein>
    <submittedName>
        <fullName evidence="1">Molybdenum cofactor synthesis protein</fullName>
    </submittedName>
</protein>
<proteinExistence type="predicted"/>
<dbReference type="Gene3D" id="3.40.980.10">
    <property type="entry name" value="MoaB/Mog-like domain"/>
    <property type="match status" value="1"/>
</dbReference>
<organism evidence="1">
    <name type="scientific">human gut metagenome</name>
    <dbReference type="NCBI Taxonomy" id="408170"/>
    <lineage>
        <taxon>unclassified sequences</taxon>
        <taxon>metagenomes</taxon>
        <taxon>organismal metagenomes</taxon>
    </lineage>
</organism>
<accession>W1X8T1</accession>
<evidence type="ECO:0000313" key="1">
    <source>
        <dbReference type="EMBL" id="ETJ26683.1"/>
    </source>
</evidence>
<name>W1X8T1_9ZZZZ</name>
<gene>
    <name evidence="1" type="ORF">Q604_UNBC17279G0001</name>
</gene>
<dbReference type="PANTHER" id="PTHR43232">
    <property type="entry name" value="MOLYBDENUM COFACTOR BIOSYNTHESIS PROTEIN B"/>
    <property type="match status" value="1"/>
</dbReference>
<dbReference type="SUPFAM" id="SSF53218">
    <property type="entry name" value="Molybdenum cofactor biosynthesis proteins"/>
    <property type="match status" value="1"/>
</dbReference>
<sequence>IQKVLGEIFRYLSYTEDIGTKAMASRAEAGVKNNTLMFSIPGSVGAVTLAMSKLIIPEMGHLVREITK</sequence>
<dbReference type="GO" id="GO:0006777">
    <property type="term" value="P:Mo-molybdopterin cofactor biosynthetic process"/>
    <property type="evidence" value="ECO:0007669"/>
    <property type="project" value="InterPro"/>
</dbReference>
<reference evidence="1" key="1">
    <citation type="submission" date="2013-12" db="EMBL/GenBank/DDBJ databases">
        <title>A Varibaculum cambriense genome reconstructed from a premature infant gut community with otherwise low bacterial novelty that shifts toward anaerobic metabolism during the third week of life.</title>
        <authorList>
            <person name="Brown C.T."/>
            <person name="Sharon I."/>
            <person name="Thomas B.C."/>
            <person name="Castelle C.J."/>
            <person name="Morowitz M.J."/>
            <person name="Banfield J.F."/>
        </authorList>
    </citation>
    <scope>NUCLEOTIDE SEQUENCE</scope>
</reference>
<dbReference type="AlphaFoldDB" id="W1X8T1"/>
<dbReference type="GO" id="GO:0005829">
    <property type="term" value="C:cytosol"/>
    <property type="evidence" value="ECO:0007669"/>
    <property type="project" value="TreeGrafter"/>
</dbReference>
<comment type="caution">
    <text evidence="1">The sequence shown here is derived from an EMBL/GenBank/DDBJ whole genome shotgun (WGS) entry which is preliminary data.</text>
</comment>
<dbReference type="EMBL" id="AZMM01017279">
    <property type="protein sequence ID" value="ETJ26683.1"/>
    <property type="molecule type" value="Genomic_DNA"/>
</dbReference>
<dbReference type="InterPro" id="IPR012245">
    <property type="entry name" value="MoaB"/>
</dbReference>